<dbReference type="CDD" id="cd02812">
    <property type="entry name" value="PcrB_like"/>
    <property type="match status" value="1"/>
</dbReference>
<dbReference type="EC" id="2.5.1.41" evidence="1"/>
<evidence type="ECO:0000256" key="7">
    <source>
        <dbReference type="ARBA" id="ARBA00023209"/>
    </source>
</evidence>
<evidence type="ECO:0000256" key="2">
    <source>
        <dbReference type="ARBA" id="ARBA00022516"/>
    </source>
</evidence>
<proteinExistence type="inferred from homology"/>
<keyword evidence="4" id="KW-0479">Metal-binding</keyword>
<keyword evidence="5" id="KW-0460">Magnesium</keyword>
<keyword evidence="6" id="KW-0443">Lipid metabolism</keyword>
<dbReference type="InterPro" id="IPR010946">
    <property type="entry name" value="GGGP_synth"/>
</dbReference>
<evidence type="ECO:0000256" key="6">
    <source>
        <dbReference type="ARBA" id="ARBA00023098"/>
    </source>
</evidence>
<dbReference type="GO" id="GO:0005737">
    <property type="term" value="C:cytoplasm"/>
    <property type="evidence" value="ECO:0007669"/>
    <property type="project" value="InterPro"/>
</dbReference>
<dbReference type="PANTHER" id="PTHR40029">
    <property type="match status" value="1"/>
</dbReference>
<organism evidence="10">
    <name type="scientific">marine sediment metagenome</name>
    <dbReference type="NCBI Taxonomy" id="412755"/>
    <lineage>
        <taxon>unclassified sequences</taxon>
        <taxon>metagenomes</taxon>
        <taxon>ecological metagenomes</taxon>
    </lineage>
</organism>
<sequence>AIARNGAAHLTLIDPAKQSPKISAEIASGAAAAGSDGIMVGGSTRAGGKLLDDTVLWIKKAVDLPVILFPANEAGISRHADAIFFMSMLNSCESYFITGAQRRGAPLVKRFGLETLPMAYLLVAPGGEAGRVGKADLIPRAKPELAVAYALAAQYLGMRFVYLEAGSGAAIPVPTNMVRAVRKATQVTLIVGGGVRTQKVAKERARAGAEIIV</sequence>
<feature type="non-terminal residue" evidence="10">
    <location>
        <position position="213"/>
    </location>
</feature>
<dbReference type="InterPro" id="IPR008205">
    <property type="entry name" value="GGGP_HepGP_synthase"/>
</dbReference>
<evidence type="ECO:0000256" key="5">
    <source>
        <dbReference type="ARBA" id="ARBA00022842"/>
    </source>
</evidence>
<evidence type="ECO:0000256" key="3">
    <source>
        <dbReference type="ARBA" id="ARBA00022679"/>
    </source>
</evidence>
<evidence type="ECO:0000313" key="10">
    <source>
        <dbReference type="EMBL" id="GAI54483.1"/>
    </source>
</evidence>
<comment type="catalytic activity">
    <reaction evidence="9">
        <text>sn-glycerol 1-phosphate + (2E,6E,10E)-geranylgeranyl diphosphate = sn-3-O-(geranylgeranyl)glycerol 1-phosphate + diphosphate</text>
        <dbReference type="Rhea" id="RHEA:23404"/>
        <dbReference type="ChEBI" id="CHEBI:33019"/>
        <dbReference type="ChEBI" id="CHEBI:57677"/>
        <dbReference type="ChEBI" id="CHEBI:57685"/>
        <dbReference type="ChEBI" id="CHEBI:58756"/>
        <dbReference type="EC" id="2.5.1.41"/>
    </reaction>
</comment>
<accession>X1PF70</accession>
<dbReference type="NCBIfam" id="TIGR01768">
    <property type="entry name" value="GGGP-family"/>
    <property type="match status" value="1"/>
</dbReference>
<evidence type="ECO:0000256" key="8">
    <source>
        <dbReference type="ARBA" id="ARBA00023264"/>
    </source>
</evidence>
<evidence type="ECO:0000256" key="1">
    <source>
        <dbReference type="ARBA" id="ARBA00012676"/>
    </source>
</evidence>
<protein>
    <recommendedName>
        <fullName evidence="1">phosphoglycerol geranylgeranyltransferase</fullName>
        <ecNumber evidence="1">2.5.1.41</ecNumber>
    </recommendedName>
</protein>
<keyword evidence="3" id="KW-0808">Transferase</keyword>
<dbReference type="HAMAP" id="MF_00112">
    <property type="entry name" value="GGGP_HepGP_synthase"/>
    <property type="match status" value="1"/>
</dbReference>
<dbReference type="GO" id="GO:0000287">
    <property type="term" value="F:magnesium ion binding"/>
    <property type="evidence" value="ECO:0007669"/>
    <property type="project" value="InterPro"/>
</dbReference>
<keyword evidence="7" id="KW-0594">Phospholipid biosynthesis</keyword>
<dbReference type="NCBIfam" id="TIGR01769">
    <property type="entry name" value="GGGP"/>
    <property type="match status" value="1"/>
</dbReference>
<dbReference type="Gene3D" id="3.20.20.390">
    <property type="entry name" value="FMN-linked oxidoreductases"/>
    <property type="match status" value="1"/>
</dbReference>
<evidence type="ECO:0000256" key="4">
    <source>
        <dbReference type="ARBA" id="ARBA00022723"/>
    </source>
</evidence>
<gene>
    <name evidence="10" type="ORF">S06H3_58400</name>
</gene>
<dbReference type="PANTHER" id="PTHR40029:SF2">
    <property type="entry name" value="HEPTAPRENYLGLYCERYL PHOSPHATE SYNTHASE"/>
    <property type="match status" value="1"/>
</dbReference>
<comment type="caution">
    <text evidence="10">The sequence shown here is derived from an EMBL/GenBank/DDBJ whole genome shotgun (WGS) entry which is preliminary data.</text>
</comment>
<keyword evidence="8" id="KW-1208">Phospholipid metabolism</keyword>
<dbReference type="Pfam" id="PF01884">
    <property type="entry name" value="PcrB"/>
    <property type="match status" value="1"/>
</dbReference>
<dbReference type="InterPro" id="IPR038597">
    <property type="entry name" value="GGGP/HepGP_synthase_sf"/>
</dbReference>
<dbReference type="SUPFAM" id="SSF51395">
    <property type="entry name" value="FMN-linked oxidoreductases"/>
    <property type="match status" value="1"/>
</dbReference>
<evidence type="ECO:0000256" key="9">
    <source>
        <dbReference type="ARBA" id="ARBA00047288"/>
    </source>
</evidence>
<dbReference type="InterPro" id="IPR039074">
    <property type="entry name" value="GGGP/HepGP_synthase_I"/>
</dbReference>
<dbReference type="GO" id="GO:0046474">
    <property type="term" value="P:glycerophospholipid biosynthetic process"/>
    <property type="evidence" value="ECO:0007669"/>
    <property type="project" value="UniProtKB-ARBA"/>
</dbReference>
<dbReference type="AlphaFoldDB" id="X1PF70"/>
<dbReference type="NCBIfam" id="NF003198">
    <property type="entry name" value="PRK04169.1-2"/>
    <property type="match status" value="1"/>
</dbReference>
<dbReference type="GO" id="GO:0120536">
    <property type="term" value="F:heptaprenylglyceryl phosphate synthase activity"/>
    <property type="evidence" value="ECO:0007669"/>
    <property type="project" value="UniProtKB-ARBA"/>
</dbReference>
<dbReference type="GO" id="GO:0047294">
    <property type="term" value="F:phosphoglycerol geranylgeranyltransferase activity"/>
    <property type="evidence" value="ECO:0007669"/>
    <property type="project" value="UniProtKB-EC"/>
</dbReference>
<keyword evidence="2" id="KW-0444">Lipid biosynthesis</keyword>
<name>X1PF70_9ZZZZ</name>
<reference evidence="10" key="1">
    <citation type="journal article" date="2014" name="Front. Microbiol.">
        <title>High frequency of phylogenetically diverse reductive dehalogenase-homologous genes in deep subseafloor sedimentary metagenomes.</title>
        <authorList>
            <person name="Kawai M."/>
            <person name="Futagami T."/>
            <person name="Toyoda A."/>
            <person name="Takaki Y."/>
            <person name="Nishi S."/>
            <person name="Hori S."/>
            <person name="Arai W."/>
            <person name="Tsubouchi T."/>
            <person name="Morono Y."/>
            <person name="Uchiyama I."/>
            <person name="Ito T."/>
            <person name="Fujiyama A."/>
            <person name="Inagaki F."/>
            <person name="Takami H."/>
        </authorList>
    </citation>
    <scope>NUCLEOTIDE SEQUENCE</scope>
    <source>
        <strain evidence="10">Expedition CK06-06</strain>
    </source>
</reference>
<dbReference type="EMBL" id="BARV01037799">
    <property type="protein sequence ID" value="GAI54483.1"/>
    <property type="molecule type" value="Genomic_DNA"/>
</dbReference>
<feature type="non-terminal residue" evidence="10">
    <location>
        <position position="1"/>
    </location>
</feature>